<keyword evidence="3" id="KW-0547">Nucleotide-binding</keyword>
<protein>
    <recommendedName>
        <fullName evidence="1">non-specific serine/threonine protein kinase</fullName>
        <ecNumber evidence="1">2.7.11.1</ecNumber>
    </recommendedName>
</protein>
<dbReference type="PROSITE" id="PS50011">
    <property type="entry name" value="PROTEIN_KINASE_DOM"/>
    <property type="match status" value="1"/>
</dbReference>
<dbReference type="SUPFAM" id="SSF56112">
    <property type="entry name" value="Protein kinase-like (PK-like)"/>
    <property type="match status" value="1"/>
</dbReference>
<keyword evidence="9" id="KW-1185">Reference proteome</keyword>
<keyword evidence="5" id="KW-0067">ATP-binding</keyword>
<feature type="domain" description="Protein kinase" evidence="7">
    <location>
        <begin position="1"/>
        <end position="223"/>
    </location>
</feature>
<dbReference type="EMBL" id="BOOI01000053">
    <property type="protein sequence ID" value="GIH86966.1"/>
    <property type="molecule type" value="Genomic_DNA"/>
</dbReference>
<sequence>MAAGPIGDDLPRSGAGHPDAGGVGRAGPSTAVAGGTSLNVAVAGGTSLRAAVAGGRVITGDGLLRLGTAIAAALAVVHDAGVAHRGVKPDNVLLGPDGPRLVGLGTARTMETAGTTVTGPVTGVRTSMPPEVFTGQRAGTAADVFGWGCVMVFAATGEDPFHAESLGCLMHRVLSVDPDLSAIPAPLHDLVAAALAKQPHARPTARHLLAALTGGGSRRHSGG</sequence>
<reference evidence="8" key="1">
    <citation type="submission" date="2021-01" db="EMBL/GenBank/DDBJ databases">
        <title>Whole genome shotgun sequence of Planobispora rosea NBRC 15558.</title>
        <authorList>
            <person name="Komaki H."/>
            <person name="Tamura T."/>
        </authorList>
    </citation>
    <scope>NUCLEOTIDE SEQUENCE</scope>
    <source>
        <strain evidence="8">NBRC 15558</strain>
    </source>
</reference>
<dbReference type="AlphaFoldDB" id="A0A8J3S1V0"/>
<keyword evidence="2" id="KW-0808">Transferase</keyword>
<feature type="region of interest" description="Disordered" evidence="6">
    <location>
        <begin position="1"/>
        <end position="28"/>
    </location>
</feature>
<gene>
    <name evidence="8" type="ORF">Pro02_53740</name>
</gene>
<dbReference type="GO" id="GO:0005524">
    <property type="term" value="F:ATP binding"/>
    <property type="evidence" value="ECO:0007669"/>
    <property type="project" value="UniProtKB-KW"/>
</dbReference>
<dbReference type="SMART" id="SM00220">
    <property type="entry name" value="S_TKc"/>
    <property type="match status" value="1"/>
</dbReference>
<evidence type="ECO:0000313" key="9">
    <source>
        <dbReference type="Proteomes" id="UP000655044"/>
    </source>
</evidence>
<dbReference type="RefSeq" id="WP_189243289.1">
    <property type="nucleotide sequence ID" value="NZ_BMQP01000033.1"/>
</dbReference>
<proteinExistence type="predicted"/>
<name>A0A8J3S1V0_PLARO</name>
<dbReference type="Pfam" id="PF00069">
    <property type="entry name" value="Pkinase"/>
    <property type="match status" value="1"/>
</dbReference>
<accession>A0A8J3S1V0</accession>
<dbReference type="InterPro" id="IPR011009">
    <property type="entry name" value="Kinase-like_dom_sf"/>
</dbReference>
<dbReference type="InterPro" id="IPR050660">
    <property type="entry name" value="NEK_Ser/Thr_kinase"/>
</dbReference>
<evidence type="ECO:0000256" key="2">
    <source>
        <dbReference type="ARBA" id="ARBA00022679"/>
    </source>
</evidence>
<evidence type="ECO:0000256" key="1">
    <source>
        <dbReference type="ARBA" id="ARBA00012513"/>
    </source>
</evidence>
<dbReference type="PANTHER" id="PTHR43671:SF13">
    <property type="entry name" value="SERINE_THREONINE-PROTEIN KINASE NEK2"/>
    <property type="match status" value="1"/>
</dbReference>
<dbReference type="InterPro" id="IPR000719">
    <property type="entry name" value="Prot_kinase_dom"/>
</dbReference>
<dbReference type="EC" id="2.7.11.1" evidence="1"/>
<organism evidence="8 9">
    <name type="scientific">Planobispora rosea</name>
    <dbReference type="NCBI Taxonomy" id="35762"/>
    <lineage>
        <taxon>Bacteria</taxon>
        <taxon>Bacillati</taxon>
        <taxon>Actinomycetota</taxon>
        <taxon>Actinomycetes</taxon>
        <taxon>Streptosporangiales</taxon>
        <taxon>Streptosporangiaceae</taxon>
        <taxon>Planobispora</taxon>
    </lineage>
</organism>
<dbReference type="Gene3D" id="1.10.510.10">
    <property type="entry name" value="Transferase(Phosphotransferase) domain 1"/>
    <property type="match status" value="1"/>
</dbReference>
<evidence type="ECO:0000313" key="8">
    <source>
        <dbReference type="EMBL" id="GIH86966.1"/>
    </source>
</evidence>
<dbReference type="GO" id="GO:0004674">
    <property type="term" value="F:protein serine/threonine kinase activity"/>
    <property type="evidence" value="ECO:0007669"/>
    <property type="project" value="UniProtKB-EC"/>
</dbReference>
<keyword evidence="4" id="KW-0418">Kinase</keyword>
<dbReference type="PANTHER" id="PTHR43671">
    <property type="entry name" value="SERINE/THREONINE-PROTEIN KINASE NEK"/>
    <property type="match status" value="1"/>
</dbReference>
<evidence type="ECO:0000256" key="5">
    <source>
        <dbReference type="ARBA" id="ARBA00022840"/>
    </source>
</evidence>
<dbReference type="Proteomes" id="UP000655044">
    <property type="component" value="Unassembled WGS sequence"/>
</dbReference>
<comment type="caution">
    <text evidence="8">The sequence shown here is derived from an EMBL/GenBank/DDBJ whole genome shotgun (WGS) entry which is preliminary data.</text>
</comment>
<evidence type="ECO:0000256" key="6">
    <source>
        <dbReference type="SAM" id="MobiDB-lite"/>
    </source>
</evidence>
<evidence type="ECO:0000259" key="7">
    <source>
        <dbReference type="PROSITE" id="PS50011"/>
    </source>
</evidence>
<evidence type="ECO:0000256" key="3">
    <source>
        <dbReference type="ARBA" id="ARBA00022741"/>
    </source>
</evidence>
<evidence type="ECO:0000256" key="4">
    <source>
        <dbReference type="ARBA" id="ARBA00022777"/>
    </source>
</evidence>